<organism evidence="7 8">
    <name type="scientific">Rubritalea profundi</name>
    <dbReference type="NCBI Taxonomy" id="1658618"/>
    <lineage>
        <taxon>Bacteria</taxon>
        <taxon>Pseudomonadati</taxon>
        <taxon>Verrucomicrobiota</taxon>
        <taxon>Verrucomicrobiia</taxon>
        <taxon>Verrucomicrobiales</taxon>
        <taxon>Rubritaleaceae</taxon>
        <taxon>Rubritalea</taxon>
    </lineage>
</organism>
<dbReference type="EMBL" id="MQWA01000001">
    <property type="protein sequence ID" value="PQJ30181.1"/>
    <property type="molecule type" value="Genomic_DNA"/>
</dbReference>
<evidence type="ECO:0000313" key="7">
    <source>
        <dbReference type="EMBL" id="PQJ30181.1"/>
    </source>
</evidence>
<evidence type="ECO:0000313" key="8">
    <source>
        <dbReference type="Proteomes" id="UP000239907"/>
    </source>
</evidence>
<dbReference type="PANTHER" id="PTHR38480">
    <property type="entry name" value="SLR0254 PROTEIN"/>
    <property type="match status" value="1"/>
</dbReference>
<dbReference type="RefSeq" id="WP_165788933.1">
    <property type="nucleotide sequence ID" value="NZ_MQWA01000001.1"/>
</dbReference>
<evidence type="ECO:0000256" key="1">
    <source>
        <dbReference type="ARBA" id="ARBA00004141"/>
    </source>
</evidence>
<evidence type="ECO:0000256" key="5">
    <source>
        <dbReference type="SAM" id="Phobius"/>
    </source>
</evidence>
<keyword evidence="4 5" id="KW-0472">Membrane</keyword>
<keyword evidence="3 5" id="KW-1133">Transmembrane helix</keyword>
<reference evidence="7 8" key="1">
    <citation type="submission" date="2016-12" db="EMBL/GenBank/DDBJ databases">
        <title>Study of bacterial adaptation to deep sea.</title>
        <authorList>
            <person name="Song J."/>
            <person name="Yoshizawa S."/>
            <person name="Kogure K."/>
        </authorList>
    </citation>
    <scope>NUCLEOTIDE SEQUENCE [LARGE SCALE GENOMIC DNA]</scope>
    <source>
        <strain evidence="7 8">SAORIC-165</strain>
    </source>
</reference>
<name>A0A2S7U6T3_9BACT</name>
<dbReference type="PANTHER" id="PTHR38480:SF1">
    <property type="entry name" value="SLR0254 PROTEIN"/>
    <property type="match status" value="1"/>
</dbReference>
<evidence type="ECO:0000256" key="2">
    <source>
        <dbReference type="ARBA" id="ARBA00022692"/>
    </source>
</evidence>
<keyword evidence="2 5" id="KW-0812">Transmembrane</keyword>
<dbReference type="Proteomes" id="UP000239907">
    <property type="component" value="Unassembled WGS sequence"/>
</dbReference>
<evidence type="ECO:0000256" key="3">
    <source>
        <dbReference type="ARBA" id="ARBA00022989"/>
    </source>
</evidence>
<dbReference type="AlphaFoldDB" id="A0A2S7U6T3"/>
<protein>
    <recommendedName>
        <fullName evidence="6">RDD domain-containing protein</fullName>
    </recommendedName>
</protein>
<proteinExistence type="predicted"/>
<evidence type="ECO:0000259" key="6">
    <source>
        <dbReference type="Pfam" id="PF06271"/>
    </source>
</evidence>
<accession>A0A2S7U6T3</accession>
<feature type="transmembrane region" description="Helical" evidence="5">
    <location>
        <begin position="42"/>
        <end position="61"/>
    </location>
</feature>
<feature type="transmembrane region" description="Helical" evidence="5">
    <location>
        <begin position="67"/>
        <end position="86"/>
    </location>
</feature>
<dbReference type="InterPro" id="IPR010432">
    <property type="entry name" value="RDD"/>
</dbReference>
<dbReference type="GO" id="GO:0016020">
    <property type="term" value="C:membrane"/>
    <property type="evidence" value="ECO:0007669"/>
    <property type="project" value="UniProtKB-SubCell"/>
</dbReference>
<comment type="subcellular location">
    <subcellularLocation>
        <location evidence="1">Membrane</location>
        <topology evidence="1">Multi-pass membrane protein</topology>
    </subcellularLocation>
</comment>
<feature type="domain" description="RDD" evidence="6">
    <location>
        <begin position="28"/>
        <end position="167"/>
    </location>
</feature>
<comment type="caution">
    <text evidence="7">The sequence shown here is derived from an EMBL/GenBank/DDBJ whole genome shotgun (WGS) entry which is preliminary data.</text>
</comment>
<keyword evidence="8" id="KW-1185">Reference proteome</keyword>
<sequence>MGNRSEIKKIDTLQSVELGDGVEILLRVAGPFVRSMALIIDYLIIIGILIVLGIVTSFIGFGTNDNIANGIMMISLFLLSWGYFAFFEGGKRSATPGKRSMGIRVIDRSGNAATRGQVFVRNILRYVDMLPGIPTGAAGFFIGGYGVGLTTCLLSKKFQRVGDLVANTVVVYNKPVDHLTASIPPAFKKVAPPVALTREEQAAIVAFRDRAGLWSEARRVELADHALAVTNAQGQLGKTRLLGMAHWLTEGK</sequence>
<evidence type="ECO:0000256" key="4">
    <source>
        <dbReference type="ARBA" id="ARBA00023136"/>
    </source>
</evidence>
<dbReference type="Pfam" id="PF06271">
    <property type="entry name" value="RDD"/>
    <property type="match status" value="1"/>
</dbReference>
<gene>
    <name evidence="7" type="ORF">BSZ32_18025</name>
</gene>